<dbReference type="EMBL" id="GL732543">
    <property type="protein sequence ID" value="EFX81573.1"/>
    <property type="molecule type" value="Genomic_DNA"/>
</dbReference>
<dbReference type="PANTHER" id="PTHR15081:SF1">
    <property type="entry name" value="NUCLEAR AUTOANTIGENIC SPERM PROTEIN"/>
    <property type="match status" value="1"/>
</dbReference>
<dbReference type="PANTHER" id="PTHR15081">
    <property type="entry name" value="NUCLEAR AUTOANTIGENIC SPERM PROTEIN NASP -RELATED"/>
    <property type="match status" value="1"/>
</dbReference>
<evidence type="ECO:0000256" key="2">
    <source>
        <dbReference type="ARBA" id="ARBA00022803"/>
    </source>
</evidence>
<keyword evidence="1" id="KW-0677">Repeat</keyword>
<evidence type="ECO:0000256" key="3">
    <source>
        <dbReference type="SAM" id="MobiDB-lite"/>
    </source>
</evidence>
<feature type="region of interest" description="Disordered" evidence="3">
    <location>
        <begin position="40"/>
        <end position="69"/>
    </location>
</feature>
<reference evidence="4 5" key="1">
    <citation type="journal article" date="2011" name="Science">
        <title>The ecoresponsive genome of Daphnia pulex.</title>
        <authorList>
            <person name="Colbourne J.K."/>
            <person name="Pfrender M.E."/>
            <person name="Gilbert D."/>
            <person name="Thomas W.K."/>
            <person name="Tucker A."/>
            <person name="Oakley T.H."/>
            <person name="Tokishita S."/>
            <person name="Aerts A."/>
            <person name="Arnold G.J."/>
            <person name="Basu M.K."/>
            <person name="Bauer D.J."/>
            <person name="Caceres C.E."/>
            <person name="Carmel L."/>
            <person name="Casola C."/>
            <person name="Choi J.H."/>
            <person name="Detter J.C."/>
            <person name="Dong Q."/>
            <person name="Dusheyko S."/>
            <person name="Eads B.D."/>
            <person name="Frohlich T."/>
            <person name="Geiler-Samerotte K.A."/>
            <person name="Gerlach D."/>
            <person name="Hatcher P."/>
            <person name="Jogdeo S."/>
            <person name="Krijgsveld J."/>
            <person name="Kriventseva E.V."/>
            <person name="Kultz D."/>
            <person name="Laforsch C."/>
            <person name="Lindquist E."/>
            <person name="Lopez J."/>
            <person name="Manak J.R."/>
            <person name="Muller J."/>
            <person name="Pangilinan J."/>
            <person name="Patwardhan R.P."/>
            <person name="Pitluck S."/>
            <person name="Pritham E.J."/>
            <person name="Rechtsteiner A."/>
            <person name="Rho M."/>
            <person name="Rogozin I.B."/>
            <person name="Sakarya O."/>
            <person name="Salamov A."/>
            <person name="Schaack S."/>
            <person name="Shapiro H."/>
            <person name="Shiga Y."/>
            <person name="Skalitzky C."/>
            <person name="Smith Z."/>
            <person name="Souvorov A."/>
            <person name="Sung W."/>
            <person name="Tang Z."/>
            <person name="Tsuchiya D."/>
            <person name="Tu H."/>
            <person name="Vos H."/>
            <person name="Wang M."/>
            <person name="Wolf Y.I."/>
            <person name="Yamagata H."/>
            <person name="Yamada T."/>
            <person name="Ye Y."/>
            <person name="Shaw J.R."/>
            <person name="Andrews J."/>
            <person name="Crease T.J."/>
            <person name="Tang H."/>
            <person name="Lucas S.M."/>
            <person name="Robertson H.M."/>
            <person name="Bork P."/>
            <person name="Koonin E.V."/>
            <person name="Zdobnov E.M."/>
            <person name="Grigoriev I.V."/>
            <person name="Lynch M."/>
            <person name="Boore J.L."/>
        </authorList>
    </citation>
    <scope>NUCLEOTIDE SEQUENCE [LARGE SCALE GENOMIC DNA]</scope>
</reference>
<dbReference type="Gene3D" id="1.25.40.10">
    <property type="entry name" value="Tetratricopeptide repeat domain"/>
    <property type="match status" value="1"/>
</dbReference>
<dbReference type="HOGENOM" id="CLU_886402_0_0_1"/>
<dbReference type="PhylomeDB" id="E9GG18"/>
<dbReference type="Proteomes" id="UP000000305">
    <property type="component" value="Unassembled WGS sequence"/>
</dbReference>
<dbReference type="KEGG" id="dpx:DAPPUDRAFT_102312"/>
<sequence length="314" mass="35544">MASKAGQPATPGQKGAVNCKMCDTSIKDLEQLRHHMLLIDQVKMTDPEKEPSKSEKRSLTGDKKDKKKKFFQKCSSPKAKKAEIEKNNDETVRQCDADPDIMPKIADTLFKFSQVAIASNNYYETAIEDLTACLEIRKVLDQEDSRTLARTHYQLGVAYHSQSYIRMYKIAIDCFTSAERVLQLRILNVKMYKIAIDCFTSAEWVLPLSILNVKNLSNENYSAKRPLKGIFYTVEGEIEELENLMSDIRAKITDSDILEKEEIRKLEEKDTNGAGIQSQTDAACSLEDAPIIEKSATDNVPNLICEKSKEDDRN</sequence>
<dbReference type="InterPro" id="IPR011990">
    <property type="entry name" value="TPR-like_helical_dom_sf"/>
</dbReference>
<feature type="compositionally biased region" description="Basic and acidic residues" evidence="3">
    <location>
        <begin position="43"/>
        <end position="64"/>
    </location>
</feature>
<proteinExistence type="predicted"/>
<dbReference type="GO" id="GO:0005654">
    <property type="term" value="C:nucleoplasm"/>
    <property type="evidence" value="ECO:0000318"/>
    <property type="project" value="GO_Central"/>
</dbReference>
<dbReference type="GO" id="GO:0042393">
    <property type="term" value="F:histone binding"/>
    <property type="evidence" value="ECO:0000318"/>
    <property type="project" value="GO_Central"/>
</dbReference>
<dbReference type="InterPro" id="IPR051730">
    <property type="entry name" value="NASP-like"/>
</dbReference>
<dbReference type="AlphaFoldDB" id="E9GG18"/>
<accession>E9GG18</accession>
<dbReference type="STRING" id="6669.E9GG18"/>
<dbReference type="GO" id="GO:0006335">
    <property type="term" value="P:DNA replication-dependent chromatin assembly"/>
    <property type="evidence" value="ECO:0000318"/>
    <property type="project" value="GO_Central"/>
</dbReference>
<gene>
    <name evidence="4" type="ORF">DAPPUDRAFT_102312</name>
</gene>
<name>E9GG18_DAPPU</name>
<dbReference type="InParanoid" id="E9GG18"/>
<protein>
    <submittedName>
        <fullName evidence="4">Uncharacterized protein</fullName>
    </submittedName>
</protein>
<keyword evidence="2" id="KW-0802">TPR repeat</keyword>
<dbReference type="GO" id="GO:0034080">
    <property type="term" value="P:CENP-A containing chromatin assembly"/>
    <property type="evidence" value="ECO:0000318"/>
    <property type="project" value="GO_Central"/>
</dbReference>
<evidence type="ECO:0000256" key="1">
    <source>
        <dbReference type="ARBA" id="ARBA00022737"/>
    </source>
</evidence>
<evidence type="ECO:0000313" key="4">
    <source>
        <dbReference type="EMBL" id="EFX81573.1"/>
    </source>
</evidence>
<keyword evidence="5" id="KW-1185">Reference proteome</keyword>
<dbReference type="OrthoDB" id="5587616at2759"/>
<organism evidence="4 5">
    <name type="scientific">Daphnia pulex</name>
    <name type="common">Water flea</name>
    <dbReference type="NCBI Taxonomy" id="6669"/>
    <lineage>
        <taxon>Eukaryota</taxon>
        <taxon>Metazoa</taxon>
        <taxon>Ecdysozoa</taxon>
        <taxon>Arthropoda</taxon>
        <taxon>Crustacea</taxon>
        <taxon>Branchiopoda</taxon>
        <taxon>Diplostraca</taxon>
        <taxon>Cladocera</taxon>
        <taxon>Anomopoda</taxon>
        <taxon>Daphniidae</taxon>
        <taxon>Daphnia</taxon>
    </lineage>
</organism>
<evidence type="ECO:0000313" key="5">
    <source>
        <dbReference type="Proteomes" id="UP000000305"/>
    </source>
</evidence>